<protein>
    <submittedName>
        <fullName evidence="2">Uncharacterized protein</fullName>
    </submittedName>
</protein>
<feature type="region of interest" description="Disordered" evidence="1">
    <location>
        <begin position="115"/>
        <end position="205"/>
    </location>
</feature>
<feature type="compositionally biased region" description="Basic and acidic residues" evidence="1">
    <location>
        <begin position="156"/>
        <end position="168"/>
    </location>
</feature>
<accession>A0AAW2AAC8</accession>
<feature type="compositionally biased region" description="Low complexity" evidence="1">
    <location>
        <begin position="11"/>
        <end position="20"/>
    </location>
</feature>
<keyword evidence="3" id="KW-1185">Reference proteome</keyword>
<reference evidence="2 3" key="1">
    <citation type="submission" date="2024-05" db="EMBL/GenBank/DDBJ databases">
        <title>A high-quality chromosomal-level genome assembly of Topmouth culter (Culter alburnus).</title>
        <authorList>
            <person name="Zhao H."/>
        </authorList>
    </citation>
    <scope>NUCLEOTIDE SEQUENCE [LARGE SCALE GENOMIC DNA]</scope>
    <source>
        <strain evidence="2">CATC2023</strain>
        <tissue evidence="2">Muscle</tissue>
    </source>
</reference>
<proteinExistence type="predicted"/>
<feature type="region of interest" description="Disordered" evidence="1">
    <location>
        <begin position="515"/>
        <end position="534"/>
    </location>
</feature>
<sequence length="554" mass="60374">MSVSSIPTMFSESPEQSSSSKFPDELTTALAEGRWWAIMEVSDPMSEETSRPVDLISGQWGGTVEAVETSWPTSLAFSEASEKHSDFADETLKTSKQWRQNALFCQKGDLTSSPVFSGASEKAPNSGFSDAPLKTTKMRKRQRHKKSQGAPGSETTEGRKLTSSEKAESPQWRQKPQKAPDGSTQGACVLVRSQQNSAGSKKVVLSDASEEPVILAYSVASLKKRDKRRKWRKKRPQVAPVSVGYPQGPPVPVGSQQRGKLKIPDHLVKHLQNASSELGAPLPVGSQQGVSPQETPKSLQRAPVAAPNGALMPDKIPKRQKLKIPEPLRRELLQQKPLASSVQGVSIPAKSKQDATVPNRTPVGVPVHAGTQQGASSPQAAPVSVESPKGAAVPAPSTQGATMPSRIAKVAPMHSGTPQGAHVPAGSPQQEANLRIPMQWREQWRQQNIPKGVSVIAKTPQRTPTSDNAGVDQSPQKLYVEIYNKVQLNLKLRSHNHQLHQRTWSHLNRKRALDNVGVDQSPPPKKPCMDQQSEQEQIDDLCRMFTKFCVISHI</sequence>
<organism evidence="2 3">
    <name type="scientific">Culter alburnus</name>
    <name type="common">Topmouth culter</name>
    <dbReference type="NCBI Taxonomy" id="194366"/>
    <lineage>
        <taxon>Eukaryota</taxon>
        <taxon>Metazoa</taxon>
        <taxon>Chordata</taxon>
        <taxon>Craniata</taxon>
        <taxon>Vertebrata</taxon>
        <taxon>Euteleostomi</taxon>
        <taxon>Actinopterygii</taxon>
        <taxon>Neopterygii</taxon>
        <taxon>Teleostei</taxon>
        <taxon>Ostariophysi</taxon>
        <taxon>Cypriniformes</taxon>
        <taxon>Xenocyprididae</taxon>
        <taxon>Xenocypridinae</taxon>
        <taxon>Culter</taxon>
    </lineage>
</organism>
<gene>
    <name evidence="2" type="ORF">ABG768_027920</name>
</gene>
<feature type="compositionally biased region" description="Polar residues" evidence="1">
    <location>
        <begin position="285"/>
        <end position="298"/>
    </location>
</feature>
<dbReference type="Proteomes" id="UP001479290">
    <property type="component" value="Unassembled WGS sequence"/>
</dbReference>
<name>A0AAW2AAC8_CULAL</name>
<comment type="caution">
    <text evidence="2">The sequence shown here is derived from an EMBL/GenBank/DDBJ whole genome shotgun (WGS) entry which is preliminary data.</text>
</comment>
<feature type="region of interest" description="Disordered" evidence="1">
    <location>
        <begin position="224"/>
        <end position="258"/>
    </location>
</feature>
<feature type="compositionally biased region" description="Polar residues" evidence="1">
    <location>
        <begin position="182"/>
        <end position="199"/>
    </location>
</feature>
<evidence type="ECO:0000256" key="1">
    <source>
        <dbReference type="SAM" id="MobiDB-lite"/>
    </source>
</evidence>
<dbReference type="EMBL" id="JAWDJR010000009">
    <property type="protein sequence ID" value="KAK9969773.1"/>
    <property type="molecule type" value="Genomic_DNA"/>
</dbReference>
<feature type="compositionally biased region" description="Polar residues" evidence="1">
    <location>
        <begin position="1"/>
        <end position="10"/>
    </location>
</feature>
<feature type="compositionally biased region" description="Basic and acidic residues" evidence="1">
    <location>
        <begin position="323"/>
        <end position="333"/>
    </location>
</feature>
<feature type="compositionally biased region" description="Basic residues" evidence="1">
    <location>
        <begin position="224"/>
        <end position="236"/>
    </location>
</feature>
<evidence type="ECO:0000313" key="3">
    <source>
        <dbReference type="Proteomes" id="UP001479290"/>
    </source>
</evidence>
<dbReference type="AlphaFoldDB" id="A0AAW2AAC8"/>
<feature type="compositionally biased region" description="Polar residues" evidence="1">
    <location>
        <begin position="370"/>
        <end position="379"/>
    </location>
</feature>
<feature type="region of interest" description="Disordered" evidence="1">
    <location>
        <begin position="1"/>
        <end position="25"/>
    </location>
</feature>
<feature type="region of interest" description="Disordered" evidence="1">
    <location>
        <begin position="271"/>
        <end position="401"/>
    </location>
</feature>
<evidence type="ECO:0000313" key="2">
    <source>
        <dbReference type="EMBL" id="KAK9969773.1"/>
    </source>
</evidence>
<feature type="compositionally biased region" description="Basic residues" evidence="1">
    <location>
        <begin position="136"/>
        <end position="147"/>
    </location>
</feature>